<comment type="caution">
    <text evidence="2">The sequence shown here is derived from an EMBL/GenBank/DDBJ whole genome shotgun (WGS) entry which is preliminary data.</text>
</comment>
<accession>A0AA40F0P1</accession>
<keyword evidence="1" id="KW-1133">Transmembrane helix</keyword>
<gene>
    <name evidence="2" type="ORF">B0T18DRAFT_95820</name>
</gene>
<evidence type="ECO:0000313" key="3">
    <source>
        <dbReference type="Proteomes" id="UP001172155"/>
    </source>
</evidence>
<keyword evidence="1" id="KW-0812">Transmembrane</keyword>
<organism evidence="2 3">
    <name type="scientific">Schizothecium vesticola</name>
    <dbReference type="NCBI Taxonomy" id="314040"/>
    <lineage>
        <taxon>Eukaryota</taxon>
        <taxon>Fungi</taxon>
        <taxon>Dikarya</taxon>
        <taxon>Ascomycota</taxon>
        <taxon>Pezizomycotina</taxon>
        <taxon>Sordariomycetes</taxon>
        <taxon>Sordariomycetidae</taxon>
        <taxon>Sordariales</taxon>
        <taxon>Schizotheciaceae</taxon>
        <taxon>Schizothecium</taxon>
    </lineage>
</organism>
<feature type="transmembrane region" description="Helical" evidence="1">
    <location>
        <begin position="25"/>
        <end position="42"/>
    </location>
</feature>
<dbReference type="AlphaFoldDB" id="A0AA40F0P1"/>
<dbReference type="Proteomes" id="UP001172155">
    <property type="component" value="Unassembled WGS sequence"/>
</dbReference>
<feature type="transmembrane region" description="Helical" evidence="1">
    <location>
        <begin position="54"/>
        <end position="78"/>
    </location>
</feature>
<evidence type="ECO:0000313" key="2">
    <source>
        <dbReference type="EMBL" id="KAK0748977.1"/>
    </source>
</evidence>
<protein>
    <submittedName>
        <fullName evidence="2">Uncharacterized protein</fullName>
    </submittedName>
</protein>
<name>A0AA40F0P1_9PEZI</name>
<proteinExistence type="predicted"/>
<reference evidence="2" key="1">
    <citation type="submission" date="2023-06" db="EMBL/GenBank/DDBJ databases">
        <title>Genome-scale phylogeny and comparative genomics of the fungal order Sordariales.</title>
        <authorList>
            <consortium name="Lawrence Berkeley National Laboratory"/>
            <person name="Hensen N."/>
            <person name="Bonometti L."/>
            <person name="Westerberg I."/>
            <person name="Brannstrom I.O."/>
            <person name="Guillou S."/>
            <person name="Cros-Aarteil S."/>
            <person name="Calhoun S."/>
            <person name="Haridas S."/>
            <person name="Kuo A."/>
            <person name="Mondo S."/>
            <person name="Pangilinan J."/>
            <person name="Riley R."/>
            <person name="LaButti K."/>
            <person name="Andreopoulos B."/>
            <person name="Lipzen A."/>
            <person name="Chen C."/>
            <person name="Yanf M."/>
            <person name="Daum C."/>
            <person name="Ng V."/>
            <person name="Clum A."/>
            <person name="Steindorff A."/>
            <person name="Ohm R."/>
            <person name="Martin F."/>
            <person name="Silar P."/>
            <person name="Natvig D."/>
            <person name="Lalanne C."/>
            <person name="Gautier V."/>
            <person name="Ament-velasquez S.L."/>
            <person name="Kruys A."/>
            <person name="Hutchinson M.I."/>
            <person name="Powell A.J."/>
            <person name="Barry K."/>
            <person name="Miller A.N."/>
            <person name="Grigoriev I.V."/>
            <person name="Debuchy R."/>
            <person name="Gladieux P."/>
            <person name="Thoren M.H."/>
            <person name="Johannesson H."/>
        </authorList>
    </citation>
    <scope>NUCLEOTIDE SEQUENCE</scope>
    <source>
        <strain evidence="2">SMH3187-1</strain>
    </source>
</reference>
<keyword evidence="1" id="KW-0472">Membrane</keyword>
<sequence length="132" mass="14792">MTQGHAPSRLSSNGRDPDIQAPTTMMVWLGLVGWVQAWGLFYTGRRAWLALRRVATVVLALFLLIPSSILVLFCVYLTETVYQRIRLLPFLSSPVRGPRAADVLVSASPTKVPWLISFLRHFFRGTGESGYE</sequence>
<keyword evidence="3" id="KW-1185">Reference proteome</keyword>
<evidence type="ECO:0000256" key="1">
    <source>
        <dbReference type="SAM" id="Phobius"/>
    </source>
</evidence>
<dbReference type="EMBL" id="JAUKUD010000003">
    <property type="protein sequence ID" value="KAK0748977.1"/>
    <property type="molecule type" value="Genomic_DNA"/>
</dbReference>